<evidence type="ECO:0000256" key="1">
    <source>
        <dbReference type="ARBA" id="ARBA00004370"/>
    </source>
</evidence>
<evidence type="ECO:0000256" key="7">
    <source>
        <dbReference type="ARBA" id="ARBA00023136"/>
    </source>
</evidence>
<proteinExistence type="predicted"/>
<keyword evidence="4" id="KW-0479">Metal-binding</keyword>
<comment type="caution">
    <text evidence="10">The sequence shown here is derived from an EMBL/GenBank/DDBJ whole genome shotgun (WGS) entry which is preliminary data.</text>
</comment>
<dbReference type="AlphaFoldDB" id="A0A0D8HJ05"/>
<organism evidence="10 11">
    <name type="scientific">Acidithrix ferrooxidans</name>
    <dbReference type="NCBI Taxonomy" id="1280514"/>
    <lineage>
        <taxon>Bacteria</taxon>
        <taxon>Bacillati</taxon>
        <taxon>Actinomycetota</taxon>
        <taxon>Acidimicrobiia</taxon>
        <taxon>Acidimicrobiales</taxon>
        <taxon>Acidimicrobiaceae</taxon>
        <taxon>Acidithrix</taxon>
    </lineage>
</organism>
<dbReference type="EMBL" id="JXYS01000027">
    <property type="protein sequence ID" value="KJF17925.1"/>
    <property type="molecule type" value="Genomic_DNA"/>
</dbReference>
<dbReference type="InterPro" id="IPR034804">
    <property type="entry name" value="SQR/QFR_C/D"/>
</dbReference>
<keyword evidence="3 9" id="KW-0812">Transmembrane</keyword>
<evidence type="ECO:0000256" key="6">
    <source>
        <dbReference type="ARBA" id="ARBA00023004"/>
    </source>
</evidence>
<protein>
    <submittedName>
        <fullName evidence="10">Succinate dehydrogenase/fumarate reductase transmembrane subunit</fullName>
    </submittedName>
</protein>
<dbReference type="CDD" id="cd03500">
    <property type="entry name" value="SQR_TypeA_SdhD_like"/>
    <property type="match status" value="1"/>
</dbReference>
<reference evidence="10 11" key="1">
    <citation type="submission" date="2015-01" db="EMBL/GenBank/DDBJ databases">
        <title>Draft genome of the acidophilic iron oxidizer Acidithrix ferrooxidans strain Py-F3.</title>
        <authorList>
            <person name="Poehlein A."/>
            <person name="Eisen S."/>
            <person name="Schloemann M."/>
            <person name="Johnson B.D."/>
            <person name="Daniel R."/>
            <person name="Muehling M."/>
        </authorList>
    </citation>
    <scope>NUCLEOTIDE SEQUENCE [LARGE SCALE GENOMIC DNA]</scope>
    <source>
        <strain evidence="10 11">Py-F3</strain>
    </source>
</reference>
<dbReference type="STRING" id="1280514.AXFE_12100"/>
<name>A0A0D8HJ05_9ACTN</name>
<evidence type="ECO:0000256" key="5">
    <source>
        <dbReference type="ARBA" id="ARBA00022989"/>
    </source>
</evidence>
<dbReference type="Pfam" id="PF01127">
    <property type="entry name" value="Sdh_cyt"/>
    <property type="match status" value="1"/>
</dbReference>
<dbReference type="InterPro" id="IPR000701">
    <property type="entry name" value="SuccDH_FuR_B_TM-su"/>
</dbReference>
<keyword evidence="11" id="KW-1185">Reference proteome</keyword>
<feature type="transmembrane region" description="Helical" evidence="9">
    <location>
        <begin position="112"/>
        <end position="132"/>
    </location>
</feature>
<feature type="transmembrane region" description="Helical" evidence="9">
    <location>
        <begin position="28"/>
        <end position="53"/>
    </location>
</feature>
<evidence type="ECO:0000256" key="3">
    <source>
        <dbReference type="ARBA" id="ARBA00022692"/>
    </source>
</evidence>
<dbReference type="GO" id="GO:0016020">
    <property type="term" value="C:membrane"/>
    <property type="evidence" value="ECO:0007669"/>
    <property type="project" value="UniProtKB-SubCell"/>
</dbReference>
<feature type="transmembrane region" description="Helical" evidence="9">
    <location>
        <begin position="73"/>
        <end position="91"/>
    </location>
</feature>
<keyword evidence="2" id="KW-0349">Heme</keyword>
<evidence type="ECO:0000256" key="2">
    <source>
        <dbReference type="ARBA" id="ARBA00022617"/>
    </source>
</evidence>
<dbReference type="Proteomes" id="UP000032360">
    <property type="component" value="Unassembled WGS sequence"/>
</dbReference>
<keyword evidence="6" id="KW-0408">Iron</keyword>
<dbReference type="GO" id="GO:0046872">
    <property type="term" value="F:metal ion binding"/>
    <property type="evidence" value="ECO:0007669"/>
    <property type="project" value="UniProtKB-KW"/>
</dbReference>
<dbReference type="RefSeq" id="WP_235347644.1">
    <property type="nucleotide sequence ID" value="NZ_JXYS01000027.1"/>
</dbReference>
<evidence type="ECO:0000313" key="11">
    <source>
        <dbReference type="Proteomes" id="UP000032360"/>
    </source>
</evidence>
<keyword evidence="7 9" id="KW-0472">Membrane</keyword>
<dbReference type="Gene3D" id="1.20.1300.10">
    <property type="entry name" value="Fumarate reductase/succinate dehydrogenase, transmembrane subunit"/>
    <property type="match status" value="1"/>
</dbReference>
<dbReference type="SUPFAM" id="SSF81343">
    <property type="entry name" value="Fumarate reductase respiratory complex transmembrane subunits"/>
    <property type="match status" value="1"/>
</dbReference>
<keyword evidence="5 9" id="KW-1133">Transmembrane helix</keyword>
<sequence>MVVRPMNDASQGSSSTPRRRSKQNFETWSWFFMRISGLVLFFLALIHFSLTHIFTDVTQTTVAFVAKRWSNPLWRVFDWLLLALGLLHGNNGLRFIMDDYIRTPRRRAFTKAAIYSLSFALFVLGTITIVTYKGTL</sequence>
<evidence type="ECO:0000313" key="10">
    <source>
        <dbReference type="EMBL" id="KJF17925.1"/>
    </source>
</evidence>
<gene>
    <name evidence="10" type="ORF">AXFE_12100</name>
</gene>
<feature type="region of interest" description="Disordered" evidence="8">
    <location>
        <begin position="1"/>
        <end position="20"/>
    </location>
</feature>
<evidence type="ECO:0000256" key="8">
    <source>
        <dbReference type="SAM" id="MobiDB-lite"/>
    </source>
</evidence>
<comment type="subcellular location">
    <subcellularLocation>
        <location evidence="1">Membrane</location>
    </subcellularLocation>
</comment>
<accession>A0A0D8HJ05</accession>
<evidence type="ECO:0000256" key="4">
    <source>
        <dbReference type="ARBA" id="ARBA00022723"/>
    </source>
</evidence>
<evidence type="ECO:0000256" key="9">
    <source>
        <dbReference type="SAM" id="Phobius"/>
    </source>
</evidence>